<organism evidence="4 5">
    <name type="scientific">Tetracentron sinense</name>
    <name type="common">Spur-leaf</name>
    <dbReference type="NCBI Taxonomy" id="13715"/>
    <lineage>
        <taxon>Eukaryota</taxon>
        <taxon>Viridiplantae</taxon>
        <taxon>Streptophyta</taxon>
        <taxon>Embryophyta</taxon>
        <taxon>Tracheophyta</taxon>
        <taxon>Spermatophyta</taxon>
        <taxon>Magnoliopsida</taxon>
        <taxon>Trochodendrales</taxon>
        <taxon>Trochodendraceae</taxon>
        <taxon>Tetracentron</taxon>
    </lineage>
</organism>
<dbReference type="GO" id="GO:0004526">
    <property type="term" value="F:ribonuclease P activity"/>
    <property type="evidence" value="ECO:0007669"/>
    <property type="project" value="TreeGrafter"/>
</dbReference>
<dbReference type="PANTHER" id="PTHR13547:SF13">
    <property type="entry name" value="PROTEINACEOUS RNASE P 2"/>
    <property type="match status" value="1"/>
</dbReference>
<name>A0A834Z133_TETSI</name>
<dbReference type="GO" id="GO:0001682">
    <property type="term" value="P:tRNA 5'-leader removal"/>
    <property type="evidence" value="ECO:0007669"/>
    <property type="project" value="TreeGrafter"/>
</dbReference>
<sequence>MEVAIQTNNAKKKKKNPNPEGQFRFKLDTCSKNKNLSGAISLYETAVSHNLHLNHYHYNALLYLCSNSLNDSYTSETLDSSKDSALDFGFRIFDRMLASGINPTEATITAVARLAVAKGDADLAYELVKNMGKYKISPRLRSYGPALFAYCQTSEADKAYSVEENMVSMGVHPEESELVVLLKVSSDAGREEKVYSYLQKLRNCARCVNASTAEIIERWFCSSLASIVGSSNWDEGRVKDLILKNGGGWHGQGWLGKGKWVVCRSNIDSKGLCDSCGEQLVCVDINGSETEKFAQSIASLAMKREVKSNFRDFQVSK</sequence>
<evidence type="ECO:0000259" key="3">
    <source>
        <dbReference type="Pfam" id="PF17177"/>
    </source>
</evidence>
<gene>
    <name evidence="4" type="ORF">HHK36_016782</name>
</gene>
<dbReference type="FunFam" id="1.25.40.10:FF:000339">
    <property type="entry name" value="Proteinaceous RNase P 1, chloroplastic/mitochondrial"/>
    <property type="match status" value="1"/>
</dbReference>
<feature type="domain" description="PROP1-like PPR" evidence="3">
    <location>
        <begin position="11"/>
        <end position="226"/>
    </location>
</feature>
<dbReference type="InterPro" id="IPR011990">
    <property type="entry name" value="TPR-like_helical_dom_sf"/>
</dbReference>
<proteinExistence type="predicted"/>
<evidence type="ECO:0000313" key="4">
    <source>
        <dbReference type="EMBL" id="KAF8397857.1"/>
    </source>
</evidence>
<feature type="region of interest" description="Disordered" evidence="2">
    <location>
        <begin position="1"/>
        <end position="22"/>
    </location>
</feature>
<evidence type="ECO:0000313" key="5">
    <source>
        <dbReference type="Proteomes" id="UP000655225"/>
    </source>
</evidence>
<evidence type="ECO:0000256" key="2">
    <source>
        <dbReference type="SAM" id="MobiDB-lite"/>
    </source>
</evidence>
<dbReference type="Gene3D" id="1.25.40.10">
    <property type="entry name" value="Tetratricopeptide repeat domain"/>
    <property type="match status" value="1"/>
</dbReference>
<accession>A0A834Z133</accession>
<dbReference type="Pfam" id="PF17177">
    <property type="entry name" value="PPR_long"/>
    <property type="match status" value="1"/>
</dbReference>
<comment type="caution">
    <text evidence="4">The sequence shown here is derived from an EMBL/GenBank/DDBJ whole genome shotgun (WGS) entry which is preliminary data.</text>
</comment>
<reference evidence="4 5" key="1">
    <citation type="submission" date="2020-04" db="EMBL/GenBank/DDBJ databases">
        <title>Plant Genome Project.</title>
        <authorList>
            <person name="Zhang R.-G."/>
        </authorList>
    </citation>
    <scope>NUCLEOTIDE SEQUENCE [LARGE SCALE GENOMIC DNA]</scope>
    <source>
        <strain evidence="4">YNK0</strain>
        <tissue evidence="4">Leaf</tissue>
    </source>
</reference>
<protein>
    <recommendedName>
        <fullName evidence="3">PROP1-like PPR domain-containing protein</fullName>
    </recommendedName>
</protein>
<dbReference type="OrthoDB" id="1729455at2759"/>
<evidence type="ECO:0000256" key="1">
    <source>
        <dbReference type="ARBA" id="ARBA00022737"/>
    </source>
</evidence>
<dbReference type="InterPro" id="IPR033443">
    <property type="entry name" value="PROP1-like_PPR_dom"/>
</dbReference>
<dbReference type="AlphaFoldDB" id="A0A834Z133"/>
<keyword evidence="1" id="KW-0677">Repeat</keyword>
<dbReference type="Proteomes" id="UP000655225">
    <property type="component" value="Unassembled WGS sequence"/>
</dbReference>
<dbReference type="EMBL" id="JABCRI010000011">
    <property type="protein sequence ID" value="KAF8397857.1"/>
    <property type="molecule type" value="Genomic_DNA"/>
</dbReference>
<dbReference type="PANTHER" id="PTHR13547">
    <property type="match status" value="1"/>
</dbReference>
<keyword evidence="5" id="KW-1185">Reference proteome</keyword>